<dbReference type="EMBL" id="GBRH01240368">
    <property type="protein sequence ID" value="JAD57527.1"/>
    <property type="molecule type" value="Transcribed_RNA"/>
</dbReference>
<reference evidence="1" key="2">
    <citation type="journal article" date="2015" name="Data Brief">
        <title>Shoot transcriptome of the giant reed, Arundo donax.</title>
        <authorList>
            <person name="Barrero R.A."/>
            <person name="Guerrero F.D."/>
            <person name="Moolhuijzen P."/>
            <person name="Goolsby J.A."/>
            <person name="Tidwell J."/>
            <person name="Bellgard S.E."/>
            <person name="Bellgard M.I."/>
        </authorList>
    </citation>
    <scope>NUCLEOTIDE SEQUENCE</scope>
    <source>
        <tissue evidence="1">Shoot tissue taken approximately 20 cm above the soil surface</tissue>
    </source>
</reference>
<reference evidence="1" key="1">
    <citation type="submission" date="2014-09" db="EMBL/GenBank/DDBJ databases">
        <authorList>
            <person name="Magalhaes I.L.F."/>
            <person name="Oliveira U."/>
            <person name="Santos F.R."/>
            <person name="Vidigal T.H.D.A."/>
            <person name="Brescovit A.D."/>
            <person name="Santos A.J."/>
        </authorList>
    </citation>
    <scope>NUCLEOTIDE SEQUENCE</scope>
    <source>
        <tissue evidence="1">Shoot tissue taken approximately 20 cm above the soil surface</tissue>
    </source>
</reference>
<dbReference type="AlphaFoldDB" id="A0A0A9BE05"/>
<organism evidence="1">
    <name type="scientific">Arundo donax</name>
    <name type="common">Giant reed</name>
    <name type="synonym">Donax arundinaceus</name>
    <dbReference type="NCBI Taxonomy" id="35708"/>
    <lineage>
        <taxon>Eukaryota</taxon>
        <taxon>Viridiplantae</taxon>
        <taxon>Streptophyta</taxon>
        <taxon>Embryophyta</taxon>
        <taxon>Tracheophyta</taxon>
        <taxon>Spermatophyta</taxon>
        <taxon>Magnoliopsida</taxon>
        <taxon>Liliopsida</taxon>
        <taxon>Poales</taxon>
        <taxon>Poaceae</taxon>
        <taxon>PACMAD clade</taxon>
        <taxon>Arundinoideae</taxon>
        <taxon>Arundineae</taxon>
        <taxon>Arundo</taxon>
    </lineage>
</organism>
<protein>
    <submittedName>
        <fullName evidence="1">Uncharacterized protein</fullName>
    </submittedName>
</protein>
<sequence>MQIAAGTHTIRHAYAYEHHIYAKYIAGVGSEATVADVGELGLEPLDAAADGGLEPALRGEHVVRRHTPPPLRLRVFAGARPVEAVRLAGALAADVLVVVPAAAAVVGRRVLMRHRSALLHRNSEPPPATAMPLPIFLFLELLVWTVESERVVREVG</sequence>
<accession>A0A0A9BE05</accession>
<evidence type="ECO:0000313" key="1">
    <source>
        <dbReference type="EMBL" id="JAD57527.1"/>
    </source>
</evidence>
<proteinExistence type="predicted"/>
<name>A0A0A9BE05_ARUDO</name>